<gene>
    <name evidence="1" type="ORF">G2W53_032973</name>
</gene>
<accession>A0A834T1E2</accession>
<dbReference type="EMBL" id="JAAIUW010000010">
    <property type="protein sequence ID" value="KAF7811997.1"/>
    <property type="molecule type" value="Genomic_DNA"/>
</dbReference>
<proteinExistence type="predicted"/>
<evidence type="ECO:0000313" key="2">
    <source>
        <dbReference type="Proteomes" id="UP000634136"/>
    </source>
</evidence>
<sequence>MAPISVSKIEKSLMTKGLVAYPCPLPL</sequence>
<organism evidence="1 2">
    <name type="scientific">Senna tora</name>
    <dbReference type="NCBI Taxonomy" id="362788"/>
    <lineage>
        <taxon>Eukaryota</taxon>
        <taxon>Viridiplantae</taxon>
        <taxon>Streptophyta</taxon>
        <taxon>Embryophyta</taxon>
        <taxon>Tracheophyta</taxon>
        <taxon>Spermatophyta</taxon>
        <taxon>Magnoliopsida</taxon>
        <taxon>eudicotyledons</taxon>
        <taxon>Gunneridae</taxon>
        <taxon>Pentapetalae</taxon>
        <taxon>rosids</taxon>
        <taxon>fabids</taxon>
        <taxon>Fabales</taxon>
        <taxon>Fabaceae</taxon>
        <taxon>Caesalpinioideae</taxon>
        <taxon>Cassia clade</taxon>
        <taxon>Senna</taxon>
    </lineage>
</organism>
<evidence type="ECO:0000313" key="1">
    <source>
        <dbReference type="EMBL" id="KAF7811997.1"/>
    </source>
</evidence>
<name>A0A834T1E2_9FABA</name>
<reference evidence="1" key="1">
    <citation type="submission" date="2020-09" db="EMBL/GenBank/DDBJ databases">
        <title>Genome-Enabled Discovery of Anthraquinone Biosynthesis in Senna tora.</title>
        <authorList>
            <person name="Kang S.-H."/>
            <person name="Pandey R.P."/>
            <person name="Lee C.-M."/>
            <person name="Sim J.-S."/>
            <person name="Jeong J.-T."/>
            <person name="Choi B.-S."/>
            <person name="Jung M."/>
            <person name="Ginzburg D."/>
            <person name="Zhao K."/>
            <person name="Won S.Y."/>
            <person name="Oh T.-J."/>
            <person name="Yu Y."/>
            <person name="Kim N.-H."/>
            <person name="Lee O.R."/>
            <person name="Lee T.-H."/>
            <person name="Bashyal P."/>
            <person name="Kim T.-S."/>
            <person name="Lee W.-H."/>
            <person name="Kawkins C."/>
            <person name="Kim C.-K."/>
            <person name="Kim J.S."/>
            <person name="Ahn B.O."/>
            <person name="Rhee S.Y."/>
            <person name="Sohng J.K."/>
        </authorList>
    </citation>
    <scope>NUCLEOTIDE SEQUENCE</scope>
    <source>
        <tissue evidence="1">Leaf</tissue>
    </source>
</reference>
<comment type="caution">
    <text evidence="1">The sequence shown here is derived from an EMBL/GenBank/DDBJ whole genome shotgun (WGS) entry which is preliminary data.</text>
</comment>
<dbReference type="Proteomes" id="UP000634136">
    <property type="component" value="Unassembled WGS sequence"/>
</dbReference>
<dbReference type="AlphaFoldDB" id="A0A834T1E2"/>
<protein>
    <submittedName>
        <fullName evidence="1">Uncharacterized protein</fullName>
    </submittedName>
</protein>
<keyword evidence="2" id="KW-1185">Reference proteome</keyword>